<dbReference type="Proteomes" id="UP000092154">
    <property type="component" value="Unassembled WGS sequence"/>
</dbReference>
<dbReference type="EMBL" id="KV448136">
    <property type="protein sequence ID" value="OAX43527.1"/>
    <property type="molecule type" value="Genomic_DNA"/>
</dbReference>
<organism evidence="1 2">
    <name type="scientific">Rhizopogon vinicolor AM-OR11-026</name>
    <dbReference type="NCBI Taxonomy" id="1314800"/>
    <lineage>
        <taxon>Eukaryota</taxon>
        <taxon>Fungi</taxon>
        <taxon>Dikarya</taxon>
        <taxon>Basidiomycota</taxon>
        <taxon>Agaricomycotina</taxon>
        <taxon>Agaricomycetes</taxon>
        <taxon>Agaricomycetidae</taxon>
        <taxon>Boletales</taxon>
        <taxon>Suillineae</taxon>
        <taxon>Rhizopogonaceae</taxon>
        <taxon>Rhizopogon</taxon>
    </lineage>
</organism>
<evidence type="ECO:0008006" key="3">
    <source>
        <dbReference type="Google" id="ProtNLM"/>
    </source>
</evidence>
<keyword evidence="2" id="KW-1185">Reference proteome</keyword>
<dbReference type="AlphaFoldDB" id="A0A1B7NF83"/>
<accession>A0A1B7NF83</accession>
<protein>
    <recommendedName>
        <fullName evidence="3">RRM domain-containing protein</fullName>
    </recommendedName>
</protein>
<reference evidence="1 2" key="1">
    <citation type="submission" date="2016-06" db="EMBL/GenBank/DDBJ databases">
        <title>Comparative genomics of the ectomycorrhizal sister species Rhizopogon vinicolor and Rhizopogon vesiculosus (Basidiomycota: Boletales) reveals a divergence of the mating type B locus.</title>
        <authorList>
            <consortium name="DOE Joint Genome Institute"/>
            <person name="Mujic A.B."/>
            <person name="Kuo A."/>
            <person name="Tritt A."/>
            <person name="Lipzen A."/>
            <person name="Chen C."/>
            <person name="Johnson J."/>
            <person name="Sharma A."/>
            <person name="Barry K."/>
            <person name="Grigoriev I.V."/>
            <person name="Spatafora J.W."/>
        </authorList>
    </citation>
    <scope>NUCLEOTIDE SEQUENCE [LARGE SCALE GENOMIC DNA]</scope>
    <source>
        <strain evidence="1 2">AM-OR11-026</strain>
    </source>
</reference>
<evidence type="ECO:0000313" key="2">
    <source>
        <dbReference type="Proteomes" id="UP000092154"/>
    </source>
</evidence>
<proteinExistence type="predicted"/>
<gene>
    <name evidence="1" type="ORF">K503DRAFT_708231</name>
</gene>
<name>A0A1B7NF83_9AGAM</name>
<dbReference type="OrthoDB" id="5541797at2759"/>
<dbReference type="InParanoid" id="A0A1B7NF83"/>
<evidence type="ECO:0000313" key="1">
    <source>
        <dbReference type="EMBL" id="OAX43527.1"/>
    </source>
</evidence>
<sequence length="221" mass="25792">MFRSTAIRRMRDVTRPWDEGRTHIQLRDLPRSALPTDLRRLCIREQLLGVTDVTIDYHRFRPTGRAYLTLAHTDQLYKNLQALEKSSVASLPIRAFSSPPPQSNPGRLHRTVPQGQVLTGNGPHGGIRSRMKHVVIWGFPGKMSERAVENYLQDFRLDNVKDQSEAVQVMLPTTTFSLYSRYLVRPVSTSEAHRLVRQLHMSYYEPEHWRKRYQLRARVVY</sequence>